<evidence type="ECO:0000313" key="5">
    <source>
        <dbReference type="RefSeq" id="XP_033460185.1"/>
    </source>
</evidence>
<gene>
    <name evidence="5" type="ORF">K489DRAFT_225693</name>
</gene>
<dbReference type="InterPro" id="IPR057683">
    <property type="entry name" value="DUF7923"/>
</dbReference>
<evidence type="ECO:0000259" key="2">
    <source>
        <dbReference type="Pfam" id="PF25540"/>
    </source>
</evidence>
<reference evidence="5" key="1">
    <citation type="submission" date="2020-01" db="EMBL/GenBank/DDBJ databases">
        <authorList>
            <consortium name="DOE Joint Genome Institute"/>
            <person name="Haridas S."/>
            <person name="Albert R."/>
            <person name="Binder M."/>
            <person name="Bloem J."/>
            <person name="Labutti K."/>
            <person name="Salamov A."/>
            <person name="Andreopoulos B."/>
            <person name="Baker S.E."/>
            <person name="Barry K."/>
            <person name="Bills G."/>
            <person name="Bluhm B.H."/>
            <person name="Cannon C."/>
            <person name="Castanera R."/>
            <person name="Culley D.E."/>
            <person name="Daum C."/>
            <person name="Ezra D."/>
            <person name="Gonzalez J.B."/>
            <person name="Henrissat B."/>
            <person name="Kuo A."/>
            <person name="Liang C."/>
            <person name="Lipzen A."/>
            <person name="Lutzoni F."/>
            <person name="Magnuson J."/>
            <person name="Mondo S."/>
            <person name="Nolan M."/>
            <person name="Ohm R."/>
            <person name="Pangilinan J."/>
            <person name="Park H.-J."/>
            <person name="Ramirez L."/>
            <person name="Alfaro M."/>
            <person name="Sun H."/>
            <person name="Tritt A."/>
            <person name="Yoshinaga Y."/>
            <person name="Zwiers L.-H."/>
            <person name="Turgeon B.G."/>
            <person name="Goodwin S.B."/>
            <person name="Spatafora J.W."/>
            <person name="Crous P.W."/>
            <person name="Grigoriev I.V."/>
        </authorList>
    </citation>
    <scope>NUCLEOTIDE SEQUENCE</scope>
    <source>
        <strain evidence="5">CBS 342.82</strain>
    </source>
</reference>
<keyword evidence="1" id="KW-0175">Coiled coil</keyword>
<evidence type="ECO:0000259" key="3">
    <source>
        <dbReference type="Pfam" id="PF25543"/>
    </source>
</evidence>
<reference evidence="5" key="3">
    <citation type="submission" date="2025-08" db="UniProtKB">
        <authorList>
            <consortium name="RefSeq"/>
        </authorList>
    </citation>
    <scope>IDENTIFICATION</scope>
    <source>
        <strain evidence="5">CBS 342.82</strain>
    </source>
</reference>
<dbReference type="GeneID" id="54357567"/>
<evidence type="ECO:0000256" key="1">
    <source>
        <dbReference type="SAM" id="Coils"/>
    </source>
</evidence>
<feature type="coiled-coil region" evidence="1">
    <location>
        <begin position="70"/>
        <end position="97"/>
    </location>
</feature>
<dbReference type="Proteomes" id="UP000504637">
    <property type="component" value="Unplaced"/>
</dbReference>
<dbReference type="PANTHER" id="PTHR37543:SF1">
    <property type="entry name" value="CCCH ZINC FINGER DNA BINDING PROTEIN (AFU_ORTHOLOGUE AFUA_5G12760)"/>
    <property type="match status" value="1"/>
</dbReference>
<keyword evidence="4" id="KW-1185">Reference proteome</keyword>
<evidence type="ECO:0008006" key="6">
    <source>
        <dbReference type="Google" id="ProtNLM"/>
    </source>
</evidence>
<protein>
    <recommendedName>
        <fullName evidence="6">C3H1-type domain-containing protein</fullName>
    </recommendedName>
</protein>
<dbReference type="AlphaFoldDB" id="A0A6J3M6K6"/>
<dbReference type="OrthoDB" id="3512845at2759"/>
<dbReference type="RefSeq" id="XP_033460185.1">
    <property type="nucleotide sequence ID" value="XM_033599768.1"/>
</dbReference>
<feature type="domain" description="DUF7923" evidence="2">
    <location>
        <begin position="108"/>
        <end position="289"/>
    </location>
</feature>
<evidence type="ECO:0000313" key="4">
    <source>
        <dbReference type="Proteomes" id="UP000504637"/>
    </source>
</evidence>
<reference evidence="5" key="2">
    <citation type="submission" date="2020-04" db="EMBL/GenBank/DDBJ databases">
        <authorList>
            <consortium name="NCBI Genome Project"/>
        </authorList>
    </citation>
    <scope>NUCLEOTIDE SEQUENCE</scope>
    <source>
        <strain evidence="5">CBS 342.82</strain>
    </source>
</reference>
<sequence length="589" mass="64833">MASEMITPPAESSLAIRNDSGTARCEGLQNLVGQWKETSALLNKRDVIIGDLLKLIEPKASSPDQQLLLEQEHEKSIRQLSQESTALRKRLTDLERRHQAIQDIFTGEPFVVVLLDGELTLFNDSYVKLGADGGRQAANHLAGLIKQHLAKDDGPLEPSWRIHMHIFGSVPKLAKDYQNNGLVQNPATFNAFIKAFNRERGFFQAMDITDHKNSADHKVKRNFELFWNNRLCKYLVLGGGSKDKSYGEFLRQYTTNDEDLQRIIMLDRINFPKNMSTIAWRMASIRSPSLFHNNNILATANNVPTTSSSNNSKITSSATNASATTAVKSAHLTSPIAIKALNSRLTPPESPLSTRTVRTAAGRNANRKLSFSHLTFPNVKSSPSPQKKGARAKTLVSRASKHFFVKMPTLISVNPPVPPPSMALPPTPSSTSLVPSTSTSTAAPAPLIYLNASGHRLDYPASCAAMRYDPLLRDDFRNREKSPCYEYHLLRNNVTGNVSMSSSSSPCPRADKCPHTHGPPMTSRSALETLAYLARCTPCEKQGKCRDARCVRGHVCPIEDDLCCPEVCDFGVEGHGVDPVVVKKVVGDV</sequence>
<name>A0A6J3M6K6_9PEZI</name>
<accession>A0A6J3M6K6</accession>
<feature type="domain" description="Tandem CCCH zinc finger" evidence="3">
    <location>
        <begin position="530"/>
        <end position="578"/>
    </location>
</feature>
<dbReference type="PANTHER" id="PTHR37543">
    <property type="entry name" value="CCCH ZINC FINGER DNA BINDING PROTEIN (AFU_ORTHOLOGUE AFUA_5G12760)"/>
    <property type="match status" value="1"/>
</dbReference>
<proteinExistence type="predicted"/>
<dbReference type="Pfam" id="PF25540">
    <property type="entry name" value="DUF7923"/>
    <property type="match status" value="1"/>
</dbReference>
<organism evidence="5">
    <name type="scientific">Dissoconium aciculare CBS 342.82</name>
    <dbReference type="NCBI Taxonomy" id="1314786"/>
    <lineage>
        <taxon>Eukaryota</taxon>
        <taxon>Fungi</taxon>
        <taxon>Dikarya</taxon>
        <taxon>Ascomycota</taxon>
        <taxon>Pezizomycotina</taxon>
        <taxon>Dothideomycetes</taxon>
        <taxon>Dothideomycetidae</taxon>
        <taxon>Mycosphaerellales</taxon>
        <taxon>Dissoconiaceae</taxon>
        <taxon>Dissoconium</taxon>
    </lineage>
</organism>
<dbReference type="Pfam" id="PF25543">
    <property type="entry name" value="zf-CCCH_tandem"/>
    <property type="match status" value="1"/>
</dbReference>
<dbReference type="InterPro" id="IPR057654">
    <property type="entry name" value="Znf-CCCH_tandem"/>
</dbReference>